<dbReference type="PANTHER" id="PTHR43461:SF1">
    <property type="entry name" value="TRANSMEMBRANE PROTEIN 256"/>
    <property type="match status" value="1"/>
</dbReference>
<dbReference type="Proteomes" id="UP000278807">
    <property type="component" value="Unassembled WGS sequence"/>
</dbReference>
<evidence type="ECO:0000313" key="8">
    <source>
        <dbReference type="Proteomes" id="UP000278807"/>
    </source>
</evidence>
<dbReference type="InterPro" id="IPR006696">
    <property type="entry name" value="DUF423"/>
</dbReference>
<evidence type="ECO:0000256" key="1">
    <source>
        <dbReference type="ARBA" id="ARBA00004141"/>
    </source>
</evidence>
<feature type="transmembrane region" description="Helical" evidence="6">
    <location>
        <begin position="121"/>
        <end position="139"/>
    </location>
</feature>
<dbReference type="OrthoDB" id="269173at2759"/>
<gene>
    <name evidence="7" type="ORF">HNAJ_LOCUS10822</name>
</gene>
<evidence type="ECO:0000256" key="5">
    <source>
        <dbReference type="ARBA" id="ARBA00023136"/>
    </source>
</evidence>
<comment type="subcellular location">
    <subcellularLocation>
        <location evidence="1">Membrane</location>
        <topology evidence="1">Multi-pass membrane protein</topology>
    </subcellularLocation>
</comment>
<keyword evidence="3 6" id="KW-0812">Transmembrane</keyword>
<evidence type="ECO:0000256" key="4">
    <source>
        <dbReference type="ARBA" id="ARBA00022989"/>
    </source>
</evidence>
<dbReference type="WBParaSite" id="HNAJ_0001082701-mRNA-1">
    <property type="protein sequence ID" value="HNAJ_0001082701-mRNA-1"/>
    <property type="gene ID" value="HNAJ_0001082701"/>
</dbReference>
<keyword evidence="8" id="KW-1185">Reference proteome</keyword>
<comment type="similarity">
    <text evidence="2">Belongs to the TMEM256 family.</text>
</comment>
<accession>A0A0R3TT15</accession>
<evidence type="ECO:0000313" key="7">
    <source>
        <dbReference type="EMBL" id="VDO08869.1"/>
    </source>
</evidence>
<keyword evidence="5 6" id="KW-0472">Membrane</keyword>
<keyword evidence="4 6" id="KW-1133">Transmembrane helix</keyword>
<proteinExistence type="inferred from homology"/>
<dbReference type="Pfam" id="PF04241">
    <property type="entry name" value="DUF423"/>
    <property type="match status" value="1"/>
</dbReference>
<evidence type="ECO:0000256" key="6">
    <source>
        <dbReference type="SAM" id="Phobius"/>
    </source>
</evidence>
<evidence type="ECO:0000313" key="9">
    <source>
        <dbReference type="WBParaSite" id="HNAJ_0001082701-mRNA-1"/>
    </source>
</evidence>
<reference evidence="7 8" key="2">
    <citation type="submission" date="2018-11" db="EMBL/GenBank/DDBJ databases">
        <authorList>
            <consortium name="Pathogen Informatics"/>
        </authorList>
    </citation>
    <scope>NUCLEOTIDE SEQUENCE [LARGE SCALE GENOMIC DNA]</scope>
</reference>
<protein>
    <submittedName>
        <fullName evidence="9">DUF423 domain-containing protein</fullName>
    </submittedName>
</protein>
<evidence type="ECO:0000256" key="2">
    <source>
        <dbReference type="ARBA" id="ARBA00006208"/>
    </source>
</evidence>
<dbReference type="STRING" id="102285.A0A0R3TT15"/>
<sequence>MEFLRRGVDYIIWPFTKVAEKASVAPAIVPGGSNAKLAGILGALAISALAYGAHGFQNTERSEQNLRTFRNAADMNILHALALLGVHNSRFPKLTTTLFLIGTVLFSGTCYYTALTDDRRFVDIAPIGGSTLLIGWLTFAL</sequence>
<feature type="transmembrane region" description="Helical" evidence="6">
    <location>
        <begin position="94"/>
        <end position="114"/>
    </location>
</feature>
<dbReference type="EMBL" id="UZAE01013235">
    <property type="protein sequence ID" value="VDO08869.1"/>
    <property type="molecule type" value="Genomic_DNA"/>
</dbReference>
<dbReference type="PANTHER" id="PTHR43461">
    <property type="entry name" value="TRANSMEMBRANE PROTEIN 256"/>
    <property type="match status" value="1"/>
</dbReference>
<organism evidence="9">
    <name type="scientific">Rodentolepis nana</name>
    <name type="common">Dwarf tapeworm</name>
    <name type="synonym">Hymenolepis nana</name>
    <dbReference type="NCBI Taxonomy" id="102285"/>
    <lineage>
        <taxon>Eukaryota</taxon>
        <taxon>Metazoa</taxon>
        <taxon>Spiralia</taxon>
        <taxon>Lophotrochozoa</taxon>
        <taxon>Platyhelminthes</taxon>
        <taxon>Cestoda</taxon>
        <taxon>Eucestoda</taxon>
        <taxon>Cyclophyllidea</taxon>
        <taxon>Hymenolepididae</taxon>
        <taxon>Rodentolepis</taxon>
    </lineage>
</organism>
<name>A0A0R3TT15_RODNA</name>
<evidence type="ECO:0000256" key="3">
    <source>
        <dbReference type="ARBA" id="ARBA00022692"/>
    </source>
</evidence>
<feature type="transmembrane region" description="Helical" evidence="6">
    <location>
        <begin position="37"/>
        <end position="56"/>
    </location>
</feature>
<reference evidence="9" key="1">
    <citation type="submission" date="2017-02" db="UniProtKB">
        <authorList>
            <consortium name="WormBaseParasite"/>
        </authorList>
    </citation>
    <scope>IDENTIFICATION</scope>
</reference>
<dbReference type="GO" id="GO:0016020">
    <property type="term" value="C:membrane"/>
    <property type="evidence" value="ECO:0007669"/>
    <property type="project" value="UniProtKB-SubCell"/>
</dbReference>
<dbReference type="AlphaFoldDB" id="A0A0R3TT15"/>